<organism evidence="2 3">
    <name type="scientific">Acinetobacter guerrae</name>
    <dbReference type="NCBI Taxonomy" id="1843371"/>
    <lineage>
        <taxon>Bacteria</taxon>
        <taxon>Pseudomonadati</taxon>
        <taxon>Pseudomonadota</taxon>
        <taxon>Gammaproteobacteria</taxon>
        <taxon>Moraxellales</taxon>
        <taxon>Moraxellaceae</taxon>
        <taxon>Acinetobacter</taxon>
    </lineage>
</organism>
<dbReference type="EMBL" id="RAXU01000012">
    <property type="protein sequence ID" value="RKG32935.1"/>
    <property type="molecule type" value="Genomic_DNA"/>
</dbReference>
<dbReference type="SUPFAM" id="SSF51735">
    <property type="entry name" value="NAD(P)-binding Rossmann-fold domains"/>
    <property type="match status" value="1"/>
</dbReference>
<evidence type="ECO:0000313" key="2">
    <source>
        <dbReference type="EMBL" id="RKG32935.1"/>
    </source>
</evidence>
<name>A0A3A8EEB4_9GAMM</name>
<gene>
    <name evidence="2" type="ORF">D7V21_10695</name>
</gene>
<dbReference type="RefSeq" id="WP_120370475.1">
    <property type="nucleotide sequence ID" value="NZ_RAXU01000012.1"/>
</dbReference>
<dbReference type="InterPro" id="IPR036291">
    <property type="entry name" value="NAD(P)-bd_dom_sf"/>
</dbReference>
<dbReference type="InterPro" id="IPR001509">
    <property type="entry name" value="Epimerase_deHydtase"/>
</dbReference>
<dbReference type="AlphaFoldDB" id="A0A3A8EEB4"/>
<dbReference type="PANTHER" id="PTHR48079:SF6">
    <property type="entry name" value="NAD(P)-BINDING DOMAIN-CONTAINING PROTEIN-RELATED"/>
    <property type="match status" value="1"/>
</dbReference>
<dbReference type="GO" id="GO:0004029">
    <property type="term" value="F:aldehyde dehydrogenase (NAD+) activity"/>
    <property type="evidence" value="ECO:0007669"/>
    <property type="project" value="TreeGrafter"/>
</dbReference>
<dbReference type="Pfam" id="PF01370">
    <property type="entry name" value="Epimerase"/>
    <property type="match status" value="1"/>
</dbReference>
<sequence length="277" mass="31821">MHILFIGYGKTSQRVAQYLFQQNSNQQQYQITTISRSPKTDVYANHLIQDVHDLHLDSLAPVDLVYVALTPSESSVEAYRQIYVDSVEPIVHALRSHPVQRIMVLSSTRVYGENQGERVDDESPVQPVDEQGQILRDMELKWLAAYPKQAVIIRPSGIYGQSVARLVKMAQNTSSYPKIHYSNRIHIDDLARFLAYLSTLKDVDSSYIVTNNQPLALHEIILWFQQQLDLPQLRLNSQQISGKRLYATRMQQTGFQLQHPVCFNDYIIRLQSHGQNS</sequence>
<protein>
    <submittedName>
        <fullName evidence="2">NAD-dependent epimerase/dehydratase family protein</fullName>
    </submittedName>
</protein>
<dbReference type="Proteomes" id="UP000269001">
    <property type="component" value="Unassembled WGS sequence"/>
</dbReference>
<dbReference type="InterPro" id="IPR051783">
    <property type="entry name" value="NAD(P)-dependent_oxidoreduct"/>
</dbReference>
<dbReference type="GO" id="GO:0005737">
    <property type="term" value="C:cytoplasm"/>
    <property type="evidence" value="ECO:0007669"/>
    <property type="project" value="TreeGrafter"/>
</dbReference>
<accession>A0A3A8EEB4</accession>
<dbReference type="Gene3D" id="3.40.50.720">
    <property type="entry name" value="NAD(P)-binding Rossmann-like Domain"/>
    <property type="match status" value="1"/>
</dbReference>
<dbReference type="PANTHER" id="PTHR48079">
    <property type="entry name" value="PROTEIN YEEZ"/>
    <property type="match status" value="1"/>
</dbReference>
<feature type="domain" description="NAD-dependent epimerase/dehydratase" evidence="1">
    <location>
        <begin position="61"/>
        <end position="166"/>
    </location>
</feature>
<reference evidence="2 3" key="1">
    <citation type="submission" date="2018-09" db="EMBL/GenBank/DDBJ databases">
        <title>The draft genome of Acinetobacter spp. strains.</title>
        <authorList>
            <person name="Qin J."/>
            <person name="Feng Y."/>
            <person name="Zong Z."/>
        </authorList>
    </citation>
    <scope>NUCLEOTIDE SEQUENCE [LARGE SCALE GENOMIC DNA]</scope>
    <source>
        <strain evidence="2 3">WCHAc060096</strain>
    </source>
</reference>
<keyword evidence="3" id="KW-1185">Reference proteome</keyword>
<proteinExistence type="predicted"/>
<evidence type="ECO:0000259" key="1">
    <source>
        <dbReference type="Pfam" id="PF01370"/>
    </source>
</evidence>
<evidence type="ECO:0000313" key="3">
    <source>
        <dbReference type="Proteomes" id="UP000269001"/>
    </source>
</evidence>
<comment type="caution">
    <text evidence="2">The sequence shown here is derived from an EMBL/GenBank/DDBJ whole genome shotgun (WGS) entry which is preliminary data.</text>
</comment>